<keyword evidence="2" id="KW-1003">Cell membrane</keyword>
<dbReference type="Proteomes" id="UP001560573">
    <property type="component" value="Unassembled WGS sequence"/>
</dbReference>
<organism evidence="9 10">
    <name type="scientific">Danxiaibacter flavus</name>
    <dbReference type="NCBI Taxonomy" id="3049108"/>
    <lineage>
        <taxon>Bacteria</taxon>
        <taxon>Pseudomonadati</taxon>
        <taxon>Bacteroidota</taxon>
        <taxon>Chitinophagia</taxon>
        <taxon>Chitinophagales</taxon>
        <taxon>Chitinophagaceae</taxon>
        <taxon>Danxiaibacter</taxon>
    </lineage>
</organism>
<reference evidence="9 10" key="1">
    <citation type="submission" date="2023-07" db="EMBL/GenBank/DDBJ databases">
        <authorList>
            <person name="Lian W.-H."/>
        </authorList>
    </citation>
    <scope>NUCLEOTIDE SEQUENCE [LARGE SCALE GENOMIC DNA]</scope>
    <source>
        <strain evidence="9 10">SYSU DXS3180</strain>
    </source>
</reference>
<dbReference type="PANTHER" id="PTHR30572:SF18">
    <property type="entry name" value="ABC-TYPE MACROLIDE FAMILY EXPORT SYSTEM PERMEASE COMPONENT 2"/>
    <property type="match status" value="1"/>
</dbReference>
<gene>
    <name evidence="9" type="ORF">QTN47_16865</name>
</gene>
<keyword evidence="3 6" id="KW-0812">Transmembrane</keyword>
<feature type="transmembrane region" description="Helical" evidence="6">
    <location>
        <begin position="771"/>
        <end position="794"/>
    </location>
</feature>
<dbReference type="PANTHER" id="PTHR30572">
    <property type="entry name" value="MEMBRANE COMPONENT OF TRANSPORTER-RELATED"/>
    <property type="match status" value="1"/>
</dbReference>
<dbReference type="InterPro" id="IPR025857">
    <property type="entry name" value="MacB_PCD"/>
</dbReference>
<feature type="transmembrane region" description="Helical" evidence="6">
    <location>
        <begin position="426"/>
        <end position="450"/>
    </location>
</feature>
<feature type="transmembrane region" description="Helical" evidence="6">
    <location>
        <begin position="728"/>
        <end position="751"/>
    </location>
</feature>
<evidence type="ECO:0000259" key="8">
    <source>
        <dbReference type="Pfam" id="PF12704"/>
    </source>
</evidence>
<evidence type="ECO:0000256" key="5">
    <source>
        <dbReference type="ARBA" id="ARBA00023136"/>
    </source>
</evidence>
<name>A0ABV3ZH73_9BACT</name>
<feature type="domain" description="MacB-like periplasmic core" evidence="8">
    <location>
        <begin position="508"/>
        <end position="650"/>
    </location>
</feature>
<dbReference type="Pfam" id="PF12704">
    <property type="entry name" value="MacB_PCD"/>
    <property type="match status" value="2"/>
</dbReference>
<keyword evidence="5 6" id="KW-0472">Membrane</keyword>
<evidence type="ECO:0000313" key="9">
    <source>
        <dbReference type="EMBL" id="MEX6689183.1"/>
    </source>
</evidence>
<proteinExistence type="predicted"/>
<dbReference type="InterPro" id="IPR050250">
    <property type="entry name" value="Macrolide_Exporter_MacB"/>
</dbReference>
<feature type="domain" description="MacB-like periplasmic core" evidence="8">
    <location>
        <begin position="20"/>
        <end position="238"/>
    </location>
</feature>
<feature type="domain" description="ABC3 transporter permease C-terminal" evidence="7">
    <location>
        <begin position="688"/>
        <end position="801"/>
    </location>
</feature>
<keyword evidence="4 6" id="KW-1133">Transmembrane helix</keyword>
<sequence>MLSNFFKIALRNLRKHSGFSIINIAGLTLGLTTCLLIGCFVWDENQYDKNVPNSDRVYRVYSEFTNNQGTEVFAVTSPMYATTLQKDFPEVEQTARVMMQAQYKRLFEAGKVQLYEEKGFYVDSTFFQVLEIPFKYGSSQNALNDPGSIVLSEDMARRFFGNEDPVGKQLLLEKNPLLVKGVFRNDPRFHLQFDYLMPLAAIHLPADRMQSWNWQQFYTYVKLKKGTGAGLLQSKFQQLVHQVALPFDTDKNAKRTPFLQPLKKIHLYSSNFKFDSAVRGNITYVKALTIIAVFILLIACFNFVNLSTARSLQRAKEVGVRKAIGAARKQLVLQFLGETILLAIASLIIAVILLLIALPWLNRFTDKHISVAMFFTPSMPLILIGMILFTGVFAGLYPAIVLSSFKPVNVLKGKAGNEHSPGKVPWLRHSLVVLQFALSVLLIICVAVVFRQVNYLHDKDLGFNKEQIMFFPMRGDNMFKNNTSFKNELLQSPYISNVSIGYGFPGDAVAGDEVIVHNNGEQKTYSATQLMVDFDYIKTLGLQMAAGRDFMKEMQTDKDHAYIINETAARELGFGNAEKALGKTLSWHVWGAKNPDSLKTGTIIGVVKDFNYKSLYDKVEVAVLQIFPDAAWKVAVKLKTANTSAAIAAVRSAWNRFTPEFPIEYKFLDESFEQMYVSEDKLQSLLFIFTSIAVFVACLGLFGLATYTAERRRKEIGIRKLLGASVRGVVFLLSKDLIKLVVISLLIASPVARYFMRHWLDDFAYRVNINWLIFVIPAILILFIAFGTVSIQVIKAAIANPVKNLRVE</sequence>
<feature type="transmembrane region" description="Helical" evidence="6">
    <location>
        <begin position="331"/>
        <end position="361"/>
    </location>
</feature>
<protein>
    <submittedName>
        <fullName evidence="9">ABC transporter permease</fullName>
    </submittedName>
</protein>
<accession>A0ABV3ZH73</accession>
<dbReference type="RefSeq" id="WP_369330590.1">
    <property type="nucleotide sequence ID" value="NZ_JAULBC010000005.1"/>
</dbReference>
<dbReference type="EMBL" id="JAULBC010000005">
    <property type="protein sequence ID" value="MEX6689183.1"/>
    <property type="molecule type" value="Genomic_DNA"/>
</dbReference>
<evidence type="ECO:0000259" key="7">
    <source>
        <dbReference type="Pfam" id="PF02687"/>
    </source>
</evidence>
<evidence type="ECO:0000256" key="6">
    <source>
        <dbReference type="SAM" id="Phobius"/>
    </source>
</evidence>
<evidence type="ECO:0000256" key="4">
    <source>
        <dbReference type="ARBA" id="ARBA00022989"/>
    </source>
</evidence>
<dbReference type="Pfam" id="PF02687">
    <property type="entry name" value="FtsX"/>
    <property type="match status" value="2"/>
</dbReference>
<dbReference type="InterPro" id="IPR003838">
    <property type="entry name" value="ABC3_permease_C"/>
</dbReference>
<comment type="caution">
    <text evidence="9">The sequence shown here is derived from an EMBL/GenBank/DDBJ whole genome shotgun (WGS) entry which is preliminary data.</text>
</comment>
<evidence type="ECO:0000256" key="3">
    <source>
        <dbReference type="ARBA" id="ARBA00022692"/>
    </source>
</evidence>
<keyword evidence="10" id="KW-1185">Reference proteome</keyword>
<feature type="transmembrane region" description="Helical" evidence="6">
    <location>
        <begin position="21"/>
        <end position="43"/>
    </location>
</feature>
<feature type="domain" description="ABC3 transporter permease C-terminal" evidence="7">
    <location>
        <begin position="290"/>
        <end position="405"/>
    </location>
</feature>
<feature type="transmembrane region" description="Helical" evidence="6">
    <location>
        <begin position="685"/>
        <end position="707"/>
    </location>
</feature>
<feature type="transmembrane region" description="Helical" evidence="6">
    <location>
        <begin position="284"/>
        <end position="304"/>
    </location>
</feature>
<feature type="transmembrane region" description="Helical" evidence="6">
    <location>
        <begin position="381"/>
        <end position="405"/>
    </location>
</feature>
<evidence type="ECO:0000256" key="1">
    <source>
        <dbReference type="ARBA" id="ARBA00004651"/>
    </source>
</evidence>
<evidence type="ECO:0000313" key="10">
    <source>
        <dbReference type="Proteomes" id="UP001560573"/>
    </source>
</evidence>
<comment type="subcellular location">
    <subcellularLocation>
        <location evidence="1">Cell membrane</location>
        <topology evidence="1">Multi-pass membrane protein</topology>
    </subcellularLocation>
</comment>
<evidence type="ECO:0000256" key="2">
    <source>
        <dbReference type="ARBA" id="ARBA00022475"/>
    </source>
</evidence>